<dbReference type="EMBL" id="JANEYG010000011">
    <property type="protein sequence ID" value="KAJ8921306.1"/>
    <property type="molecule type" value="Genomic_DNA"/>
</dbReference>
<name>A0AAV8W5B8_9CUCU</name>
<accession>A0AAV8W5B8</accession>
<feature type="region of interest" description="Disordered" evidence="1">
    <location>
        <begin position="214"/>
        <end position="236"/>
    </location>
</feature>
<evidence type="ECO:0000256" key="1">
    <source>
        <dbReference type="SAM" id="MobiDB-lite"/>
    </source>
</evidence>
<evidence type="ECO:0000313" key="3">
    <source>
        <dbReference type="Proteomes" id="UP001159042"/>
    </source>
</evidence>
<organism evidence="2 3">
    <name type="scientific">Exocentrus adspersus</name>
    <dbReference type="NCBI Taxonomy" id="1586481"/>
    <lineage>
        <taxon>Eukaryota</taxon>
        <taxon>Metazoa</taxon>
        <taxon>Ecdysozoa</taxon>
        <taxon>Arthropoda</taxon>
        <taxon>Hexapoda</taxon>
        <taxon>Insecta</taxon>
        <taxon>Pterygota</taxon>
        <taxon>Neoptera</taxon>
        <taxon>Endopterygota</taxon>
        <taxon>Coleoptera</taxon>
        <taxon>Polyphaga</taxon>
        <taxon>Cucujiformia</taxon>
        <taxon>Chrysomeloidea</taxon>
        <taxon>Cerambycidae</taxon>
        <taxon>Lamiinae</taxon>
        <taxon>Acanthocinini</taxon>
        <taxon>Exocentrus</taxon>
    </lineage>
</organism>
<evidence type="ECO:0000313" key="2">
    <source>
        <dbReference type="EMBL" id="KAJ8921306.1"/>
    </source>
</evidence>
<keyword evidence="3" id="KW-1185">Reference proteome</keyword>
<dbReference type="Proteomes" id="UP001159042">
    <property type="component" value="Unassembled WGS sequence"/>
</dbReference>
<gene>
    <name evidence="2" type="ORF">NQ315_013780</name>
</gene>
<comment type="caution">
    <text evidence="2">The sequence shown here is derived from an EMBL/GenBank/DDBJ whole genome shotgun (WGS) entry which is preliminary data.</text>
</comment>
<dbReference type="AlphaFoldDB" id="A0AAV8W5B8"/>
<protein>
    <submittedName>
        <fullName evidence="2">Uncharacterized protein</fullName>
    </submittedName>
</protein>
<sequence>MDGTQVDRRMEFLGTFVQKTLKLKPEKWSRMMTTEENKGVVMKFLERPSPMLLVIVLTHTAQLVASNGFPLIQLKTKGVYFVKKQAVPVAKATPSESVISGDLSAKIIDQLASLVDEILVPLISNSSNCTQWPLVVSKDVHKHMHSLKSTVYQVKGQVNGHTVLPMPVGVEKVFEVEKLLDKSNGEICDLYLKSAIEGVVIKWSTQISDVLANDSSEKNSSNVNPIPSAGSDQPGEIISKTGYGKQGCSIGGLGKSMHQINFFCLQG</sequence>
<reference evidence="2 3" key="1">
    <citation type="journal article" date="2023" name="Insect Mol. Biol.">
        <title>Genome sequencing provides insights into the evolution of gene families encoding plant cell wall-degrading enzymes in longhorned beetles.</title>
        <authorList>
            <person name="Shin N.R."/>
            <person name="Okamura Y."/>
            <person name="Kirsch R."/>
            <person name="Pauchet Y."/>
        </authorList>
    </citation>
    <scope>NUCLEOTIDE SEQUENCE [LARGE SCALE GENOMIC DNA]</scope>
    <source>
        <strain evidence="2">EAD_L_NR</strain>
    </source>
</reference>
<proteinExistence type="predicted"/>